<feature type="region of interest" description="Disordered" evidence="3">
    <location>
        <begin position="350"/>
        <end position="376"/>
    </location>
</feature>
<evidence type="ECO:0000313" key="6">
    <source>
        <dbReference type="EMBL" id="CAF1470129.1"/>
    </source>
</evidence>
<evidence type="ECO:0000256" key="2">
    <source>
        <dbReference type="ARBA" id="ARBA00022741"/>
    </source>
</evidence>
<evidence type="ECO:0000313" key="5">
    <source>
        <dbReference type="EMBL" id="CAF0964830.1"/>
    </source>
</evidence>
<name>A0A814DYU0_ADIRI</name>
<evidence type="ECO:0000256" key="1">
    <source>
        <dbReference type="ARBA" id="ARBA00008535"/>
    </source>
</evidence>
<dbReference type="AlphaFoldDB" id="A0A814DYU0"/>
<dbReference type="Proteomes" id="UP000663828">
    <property type="component" value="Unassembled WGS sequence"/>
</dbReference>
<gene>
    <name evidence="6" type="ORF">EDS130_LOCUS40738</name>
    <name evidence="5" type="ORF">XAT740_LOCUS11349</name>
</gene>
<comment type="caution">
    <text evidence="5">The sequence shown here is derived from an EMBL/GenBank/DDBJ whole genome shotgun (WGS) entry which is preliminary data.</text>
</comment>
<accession>A0A814DYU0</accession>
<evidence type="ECO:0000313" key="7">
    <source>
        <dbReference type="Proteomes" id="UP000663828"/>
    </source>
</evidence>
<feature type="domain" description="AIG1-type G" evidence="4">
    <location>
        <begin position="9"/>
        <end position="180"/>
    </location>
</feature>
<dbReference type="InterPro" id="IPR006703">
    <property type="entry name" value="G_AIG1"/>
</dbReference>
<evidence type="ECO:0000259" key="4">
    <source>
        <dbReference type="Pfam" id="PF04548"/>
    </source>
</evidence>
<proteinExistence type="inferred from homology"/>
<feature type="compositionally biased region" description="Polar residues" evidence="3">
    <location>
        <begin position="350"/>
        <end position="370"/>
    </location>
</feature>
<evidence type="ECO:0000256" key="3">
    <source>
        <dbReference type="SAM" id="MobiDB-lite"/>
    </source>
</evidence>
<dbReference type="InterPro" id="IPR027417">
    <property type="entry name" value="P-loop_NTPase"/>
</dbReference>
<keyword evidence="7" id="KW-1185">Reference proteome</keyword>
<protein>
    <recommendedName>
        <fullName evidence="4">AIG1-type G domain-containing protein</fullName>
    </recommendedName>
</protein>
<dbReference type="OrthoDB" id="5985928at2759"/>
<dbReference type="Gene3D" id="3.40.50.300">
    <property type="entry name" value="P-loop containing nucleotide triphosphate hydrolases"/>
    <property type="match status" value="1"/>
</dbReference>
<dbReference type="GO" id="GO:0005525">
    <property type="term" value="F:GTP binding"/>
    <property type="evidence" value="ECO:0007669"/>
    <property type="project" value="InterPro"/>
</dbReference>
<dbReference type="EMBL" id="CAJNOJ010000503">
    <property type="protein sequence ID" value="CAF1470129.1"/>
    <property type="molecule type" value="Genomic_DNA"/>
</dbReference>
<comment type="similarity">
    <text evidence="1">Belongs to the TRAFAC class TrmE-Era-EngA-EngB-Septin-like GTPase superfamily. AIG1/Toc34/Toc159-like paraseptin GTPase family. IAN subfamily.</text>
</comment>
<dbReference type="Pfam" id="PF04548">
    <property type="entry name" value="AIG1"/>
    <property type="match status" value="1"/>
</dbReference>
<organism evidence="5 7">
    <name type="scientific">Adineta ricciae</name>
    <name type="common">Rotifer</name>
    <dbReference type="NCBI Taxonomy" id="249248"/>
    <lineage>
        <taxon>Eukaryota</taxon>
        <taxon>Metazoa</taxon>
        <taxon>Spiralia</taxon>
        <taxon>Gnathifera</taxon>
        <taxon>Rotifera</taxon>
        <taxon>Eurotatoria</taxon>
        <taxon>Bdelloidea</taxon>
        <taxon>Adinetida</taxon>
        <taxon>Adinetidae</taxon>
        <taxon>Adineta</taxon>
    </lineage>
</organism>
<dbReference type="EMBL" id="CAJNOR010000622">
    <property type="protein sequence ID" value="CAF0964830.1"/>
    <property type="molecule type" value="Genomic_DNA"/>
</dbReference>
<dbReference type="SUPFAM" id="SSF52540">
    <property type="entry name" value="P-loop containing nucleoside triphosphate hydrolases"/>
    <property type="match status" value="1"/>
</dbReference>
<reference evidence="5" key="1">
    <citation type="submission" date="2021-02" db="EMBL/GenBank/DDBJ databases">
        <authorList>
            <person name="Nowell W R."/>
        </authorList>
    </citation>
    <scope>NUCLEOTIDE SEQUENCE</scope>
</reference>
<keyword evidence="2" id="KW-0547">Nucleotide-binding</keyword>
<sequence length="376" mass="42925">MASATTYGLILLGNSGVGKSFLANRLLNDDEAFESRFSAQSVTRHTEWKDMSTNIGRYTFSVANIPGLVEANQKLIDENRMEIMKAFEQCPWAVVLFVFGLNNGRIPDEDLVAFKRINDAYDFPTESLLLIVNAVPSGRPDGYEEKTAQLLEELTSTDKSHIYFVEKSTSEKSKKDIHDLLCEAISKCEPVHHTRKRDIELLSDEISRLKMESKYRQDQLLAQEAEHFKKQTLSTALQRNQLSTMTLKSKRDLADDKTRFDEMMEVIDAEHVRNMEKLKRMQENSNAVAVQQLTDQFIENDLNKELLDQMSASPNVIVVCEKKRQKKLTKILSTISGLVFGEERSDDAAQQNASSHYINDRNYQSTASRSSNHHYQ</sequence>
<dbReference type="Proteomes" id="UP000663852">
    <property type="component" value="Unassembled WGS sequence"/>
</dbReference>